<keyword evidence="3" id="KW-1185">Reference proteome</keyword>
<evidence type="ECO:0000313" key="3">
    <source>
        <dbReference type="Proteomes" id="UP001265550"/>
    </source>
</evidence>
<dbReference type="SUPFAM" id="SSF69618">
    <property type="entry name" value="HemD-like"/>
    <property type="match status" value="1"/>
</dbReference>
<keyword evidence="2" id="KW-0456">Lyase</keyword>
<organism evidence="2 3">
    <name type="scientific">Hydrogenophaga laconesensis</name>
    <dbReference type="NCBI Taxonomy" id="1805971"/>
    <lineage>
        <taxon>Bacteria</taxon>
        <taxon>Pseudomonadati</taxon>
        <taxon>Pseudomonadota</taxon>
        <taxon>Betaproteobacteria</taxon>
        <taxon>Burkholderiales</taxon>
        <taxon>Comamonadaceae</taxon>
        <taxon>Hydrogenophaga</taxon>
    </lineage>
</organism>
<dbReference type="EMBL" id="JAVDWE010000003">
    <property type="protein sequence ID" value="MDR7093622.1"/>
    <property type="molecule type" value="Genomic_DNA"/>
</dbReference>
<proteinExistence type="predicted"/>
<feature type="domain" description="Tetrapyrrole biosynthesis uroporphyrinogen III synthase" evidence="1">
    <location>
        <begin position="28"/>
        <end position="274"/>
    </location>
</feature>
<dbReference type="CDD" id="cd06578">
    <property type="entry name" value="HemD"/>
    <property type="match status" value="1"/>
</dbReference>
<reference evidence="2 3" key="1">
    <citation type="submission" date="2023-07" db="EMBL/GenBank/DDBJ databases">
        <title>Sorghum-associated microbial communities from plants grown in Nebraska, USA.</title>
        <authorList>
            <person name="Schachtman D."/>
        </authorList>
    </citation>
    <scope>NUCLEOTIDE SEQUENCE [LARGE SCALE GENOMIC DNA]</scope>
    <source>
        <strain evidence="2 3">BE240</strain>
    </source>
</reference>
<dbReference type="Gene3D" id="3.40.50.10090">
    <property type="match status" value="2"/>
</dbReference>
<dbReference type="RefSeq" id="WP_204732498.1">
    <property type="nucleotide sequence ID" value="NZ_JAVDWE010000003.1"/>
</dbReference>
<dbReference type="EC" id="4.2.1.75" evidence="2"/>
<gene>
    <name evidence="2" type="ORF">J2X09_001354</name>
</gene>
<comment type="caution">
    <text evidence="2">The sequence shown here is derived from an EMBL/GenBank/DDBJ whole genome shotgun (WGS) entry which is preliminary data.</text>
</comment>
<dbReference type="InterPro" id="IPR003754">
    <property type="entry name" value="4pyrrol_synth_uPrphyn_synth"/>
</dbReference>
<protein>
    <submittedName>
        <fullName evidence="2">Uroporphyrinogen-III synthase</fullName>
        <ecNumber evidence="2">4.2.1.75</ecNumber>
    </submittedName>
</protein>
<name>A0ABU1V857_9BURK</name>
<dbReference type="InterPro" id="IPR036108">
    <property type="entry name" value="4pyrrol_syn_uPrphyn_synt_sf"/>
</dbReference>
<dbReference type="Proteomes" id="UP001265550">
    <property type="component" value="Unassembled WGS sequence"/>
</dbReference>
<evidence type="ECO:0000313" key="2">
    <source>
        <dbReference type="EMBL" id="MDR7093622.1"/>
    </source>
</evidence>
<accession>A0ABU1V857</accession>
<dbReference type="Pfam" id="PF02602">
    <property type="entry name" value="HEM4"/>
    <property type="match status" value="1"/>
</dbReference>
<sequence length="288" mass="30827">MDTAVPSRDTRRRLERLIVTRPAPEAQAWVQALRADGWPAHALPLIRIAPPESEADRAGLNHWRRHWMQADAILFVSGAAVGHFFDGPVAAPASPPRTRFWAPGPGTASLIGQAIQPLGLDMSSIDAPPADATQFDSEHLWPVVSSQLAPGRLVLIVRGGPSAQDGATTTPGVAGRGRDWLIRQCLDAGAQVQGCVAYERLAPTLTTDDHRLIDASAHPQSAWLFSSSEALTPLQKLQPAPVWAETTALVTHPRIGDAAAHTGFGQIVQTRPALADVVRALESGWSRP</sequence>
<dbReference type="GO" id="GO:0004852">
    <property type="term" value="F:uroporphyrinogen-III synthase activity"/>
    <property type="evidence" value="ECO:0007669"/>
    <property type="project" value="UniProtKB-EC"/>
</dbReference>
<evidence type="ECO:0000259" key="1">
    <source>
        <dbReference type="Pfam" id="PF02602"/>
    </source>
</evidence>